<keyword evidence="1" id="KW-0472">Membrane</keyword>
<sequence>MFNYAIIVTAALAGIVLVDDDPTSVSLEEWVLFAVMIYAASSFMRLYRR</sequence>
<keyword evidence="3" id="KW-1185">Reference proteome</keyword>
<gene>
    <name evidence="2" type="ORF">N4J17_09110</name>
</gene>
<feature type="transmembrane region" description="Helical" evidence="1">
    <location>
        <begin position="30"/>
        <end position="47"/>
    </location>
</feature>
<keyword evidence="1" id="KW-1133">Transmembrane helix</keyword>
<evidence type="ECO:0000256" key="1">
    <source>
        <dbReference type="SAM" id="Phobius"/>
    </source>
</evidence>
<organism evidence="2 3">
    <name type="scientific">Methylococcus capsulatus</name>
    <dbReference type="NCBI Taxonomy" id="414"/>
    <lineage>
        <taxon>Bacteria</taxon>
        <taxon>Pseudomonadati</taxon>
        <taxon>Pseudomonadota</taxon>
        <taxon>Gammaproteobacteria</taxon>
        <taxon>Methylococcales</taxon>
        <taxon>Methylococcaceae</taxon>
        <taxon>Methylococcus</taxon>
    </lineage>
</organism>
<dbReference type="Proteomes" id="UP001359308">
    <property type="component" value="Chromosome"/>
</dbReference>
<dbReference type="RefSeq" id="WP_198321805.1">
    <property type="nucleotide sequence ID" value="NZ_CP104311.1"/>
</dbReference>
<dbReference type="EMBL" id="CP104311">
    <property type="protein sequence ID" value="WWF00644.1"/>
    <property type="molecule type" value="Genomic_DNA"/>
</dbReference>
<name>A0ABZ2F0S8_METCP</name>
<proteinExistence type="predicted"/>
<keyword evidence="1" id="KW-0812">Transmembrane</keyword>
<reference evidence="2 3" key="1">
    <citation type="submission" date="2022-09" db="EMBL/GenBank/DDBJ databases">
        <authorList>
            <person name="Giprobiosintez L."/>
        </authorList>
    </citation>
    <scope>NUCLEOTIDE SEQUENCE [LARGE SCALE GENOMIC DNA]</scope>
    <source>
        <strain evidence="3">VKPM-B-12549 (GBS-15)</strain>
    </source>
</reference>
<accession>A0ABZ2F0S8</accession>
<evidence type="ECO:0000313" key="2">
    <source>
        <dbReference type="EMBL" id="WWF00644.1"/>
    </source>
</evidence>
<protein>
    <submittedName>
        <fullName evidence="2">Uncharacterized protein</fullName>
    </submittedName>
</protein>
<evidence type="ECO:0000313" key="3">
    <source>
        <dbReference type="Proteomes" id="UP001359308"/>
    </source>
</evidence>